<evidence type="ECO:0000256" key="1">
    <source>
        <dbReference type="SAM" id="SignalP"/>
    </source>
</evidence>
<dbReference type="SUPFAM" id="SSF49503">
    <property type="entry name" value="Cupredoxins"/>
    <property type="match status" value="1"/>
</dbReference>
<evidence type="ECO:0000313" key="3">
    <source>
        <dbReference type="Proteomes" id="UP000280507"/>
    </source>
</evidence>
<reference evidence="2 3" key="1">
    <citation type="journal article" date="2012" name="Int. J. Syst. Evol. Microbiol.">
        <title>Marinomonas hwangdonensis sp. nov., isolated from seawater.</title>
        <authorList>
            <person name="Jung Y.T."/>
            <person name="Oh T.K."/>
            <person name="Yoon J.H."/>
        </authorList>
    </citation>
    <scope>NUCLEOTIDE SEQUENCE [LARGE SCALE GENOMIC DNA]</scope>
    <source>
        <strain evidence="2 3">HDW-15</strain>
    </source>
</reference>
<feature type="signal peptide" evidence="1">
    <location>
        <begin position="1"/>
        <end position="24"/>
    </location>
</feature>
<organism evidence="2 3">
    <name type="scientific">Marinomonas hwangdonensis</name>
    <dbReference type="NCBI Taxonomy" id="1053647"/>
    <lineage>
        <taxon>Bacteria</taxon>
        <taxon>Pseudomonadati</taxon>
        <taxon>Pseudomonadota</taxon>
        <taxon>Gammaproteobacteria</taxon>
        <taxon>Oceanospirillales</taxon>
        <taxon>Oceanospirillaceae</taxon>
        <taxon>Marinomonas</taxon>
    </lineage>
</organism>
<feature type="chain" id="PRO_5018110887" evidence="1">
    <location>
        <begin position="25"/>
        <end position="221"/>
    </location>
</feature>
<evidence type="ECO:0000313" key="2">
    <source>
        <dbReference type="EMBL" id="RNF48841.1"/>
    </source>
</evidence>
<comment type="caution">
    <text evidence="2">The sequence shown here is derived from an EMBL/GenBank/DDBJ whole genome shotgun (WGS) entry which is preliminary data.</text>
</comment>
<dbReference type="RefSeq" id="WP_123096586.1">
    <property type="nucleotide sequence ID" value="NZ_RIZG01000010.1"/>
</dbReference>
<gene>
    <name evidence="2" type="ORF">EBI00_14105</name>
</gene>
<dbReference type="CDD" id="cd04221">
    <property type="entry name" value="MauL"/>
    <property type="match status" value="1"/>
</dbReference>
<dbReference type="AlphaFoldDB" id="A0A3M8PZU2"/>
<dbReference type="InterPro" id="IPR008969">
    <property type="entry name" value="CarboxyPept-like_regulatory"/>
</dbReference>
<dbReference type="Gene3D" id="2.60.40.420">
    <property type="entry name" value="Cupredoxins - blue copper proteins"/>
    <property type="match status" value="1"/>
</dbReference>
<dbReference type="EMBL" id="RIZG01000010">
    <property type="protein sequence ID" value="RNF48841.1"/>
    <property type="molecule type" value="Genomic_DNA"/>
</dbReference>
<protein>
    <submittedName>
        <fullName evidence="2">Methylamine utilization protein</fullName>
    </submittedName>
</protein>
<name>A0A3M8PZU2_9GAMM</name>
<sequence>MNLNRVVYFFFAGLVCFWLPSAGADTLTVDVSSTVGKPLDYSVVFLEPLSLSADLADQAPPKAVIAQEQSLFIPAISVLQTGTQVEFPNLDTVRHHVYSFSEAKTFDIKLYLGRAPSSELFDRPGVVALGCNIHDAMIAWVVVVDTPYFAIADNNGRVSMDVPAGDYRLKVWDRRQLGGTEQERVVTVAGAQSLTLSVDASAFDPYTEVTGRSVGSVQARQ</sequence>
<dbReference type="InterPro" id="IPR034242">
    <property type="entry name" value="MauL"/>
</dbReference>
<proteinExistence type="predicted"/>
<dbReference type="Proteomes" id="UP000280507">
    <property type="component" value="Unassembled WGS sequence"/>
</dbReference>
<keyword evidence="1" id="KW-0732">Signal</keyword>
<dbReference type="InterPro" id="IPR008972">
    <property type="entry name" value="Cupredoxin"/>
</dbReference>
<accession>A0A3M8PZU2</accession>
<dbReference type="SUPFAM" id="SSF49464">
    <property type="entry name" value="Carboxypeptidase regulatory domain-like"/>
    <property type="match status" value="1"/>
</dbReference>
<keyword evidence="3" id="KW-1185">Reference proteome</keyword>